<dbReference type="PANTHER" id="PTHR37423">
    <property type="entry name" value="SOLUBLE LYTIC MUREIN TRANSGLYCOSYLASE-RELATED"/>
    <property type="match status" value="1"/>
</dbReference>
<organism evidence="3 4">
    <name type="scientific">Azospira inquinata</name>
    <dbReference type="NCBI Taxonomy" id="2785627"/>
    <lineage>
        <taxon>Bacteria</taxon>
        <taxon>Pseudomonadati</taxon>
        <taxon>Pseudomonadota</taxon>
        <taxon>Betaproteobacteria</taxon>
        <taxon>Rhodocyclales</taxon>
        <taxon>Rhodocyclaceae</taxon>
        <taxon>Azospira</taxon>
    </lineage>
</organism>
<dbReference type="InterPro" id="IPR008258">
    <property type="entry name" value="Transglycosylase_SLT_dom_1"/>
</dbReference>
<dbReference type="EMBL" id="CP064782">
    <property type="protein sequence ID" value="QWT50391.1"/>
    <property type="molecule type" value="Genomic_DNA"/>
</dbReference>
<dbReference type="PANTHER" id="PTHR37423:SF5">
    <property type="entry name" value="SOLUBLE LYTIC MUREIN TRANSGLYCOSYLASE"/>
    <property type="match status" value="1"/>
</dbReference>
<protein>
    <submittedName>
        <fullName evidence="3">Lytic transglycosylase domain-containing protein</fullName>
    </submittedName>
</protein>
<dbReference type="RefSeq" id="WP_216130465.1">
    <property type="nucleotide sequence ID" value="NZ_CP064782.1"/>
</dbReference>
<gene>
    <name evidence="3" type="ORF">Azoinq_07350</name>
</gene>
<dbReference type="Proteomes" id="UP000683428">
    <property type="component" value="Chromosome"/>
</dbReference>
<evidence type="ECO:0000259" key="2">
    <source>
        <dbReference type="Pfam" id="PF14718"/>
    </source>
</evidence>
<dbReference type="KEGG" id="aiq:Azoinq_07350"/>
<dbReference type="Pfam" id="PF14718">
    <property type="entry name" value="SLT_L"/>
    <property type="match status" value="1"/>
</dbReference>
<dbReference type="Pfam" id="PF01464">
    <property type="entry name" value="SLT"/>
    <property type="match status" value="1"/>
</dbReference>
<dbReference type="GO" id="GO:0042597">
    <property type="term" value="C:periplasmic space"/>
    <property type="evidence" value="ECO:0007669"/>
    <property type="project" value="InterPro"/>
</dbReference>
<proteinExistence type="predicted"/>
<dbReference type="InterPro" id="IPR012289">
    <property type="entry name" value="Lytic_TGlycosylase_superhlx_L"/>
</dbReference>
<evidence type="ECO:0000259" key="1">
    <source>
        <dbReference type="Pfam" id="PF01464"/>
    </source>
</evidence>
<dbReference type="GO" id="GO:0004553">
    <property type="term" value="F:hydrolase activity, hydrolyzing O-glycosyl compounds"/>
    <property type="evidence" value="ECO:0007669"/>
    <property type="project" value="InterPro"/>
</dbReference>
<dbReference type="AlphaFoldDB" id="A0A975SPX9"/>
<accession>A0A975SPX9</accession>
<reference evidence="3" key="1">
    <citation type="submission" date="2020-11" db="EMBL/GenBank/DDBJ databases">
        <title>Azospira inquinata sp. nov.</title>
        <authorList>
            <person name="Moe W.M."/>
            <person name="Mikes M.C."/>
        </authorList>
    </citation>
    <scope>NUCLEOTIDE SEQUENCE</scope>
    <source>
        <strain evidence="3">Azo-3</strain>
    </source>
</reference>
<sequence>MFSPFSSSRFSAPLAPWRAGLGKLLWIGLWACSSLASAYTDDRFLLARDAFRAGDAARLERLAPELQGSDLGPYVDYYRLRIHLDQTDPAAIADFLNRQDKTYLAEKLRGDWLRFLAKQQRWQEFDAEYPKVSQPDQDLACYALQGRIQRGDGRALDEALPLWRSLMDPPPPCVPVLEALVLNKRVLAADVWDRIHLQFEANKTAQAWNTVQYLPVSQAPDSRTYAQVVDKPLVWLYQLPPSFAANRQVRELALLALQRVARNDPAVAKDRLEKLQDQFQANDLHWIWGEVAWQAASRHFGDALNWYKRAGDGVLSDEPQAWRVRAALRAQDWGAVRDGVEAMRPPQSEDPTWIYWLGRAYKAGGMLDKANRLFQRIAGQANFYGSLASEELGRPVRVPPAAKAPTPEEMARVSNNVSVRRALALFSLNLRFEGSKEWSWALKGMSDRELLAAAEIAKNSNIFDRAIAAADKTRNEHDYSLRYLAPYVDQVRPAARSQQLDDAWVYGLMRQESRFVTSAKSNVGASGLMQLMPATARWVAKKIGLRDYSPNQVADTETNLMLGTSYLRLVMESLDNHPVLASAAYNAGPGRAQKWRGSQPLEGAIYAETIPFAETRDYVKKVMSNSIYYSILFNDQPQSLKQRLGVVMPKGSGIGAVSPSSLP</sequence>
<evidence type="ECO:0000313" key="3">
    <source>
        <dbReference type="EMBL" id="QWT50391.1"/>
    </source>
</evidence>
<evidence type="ECO:0000313" key="4">
    <source>
        <dbReference type="Proteomes" id="UP000683428"/>
    </source>
</evidence>
<keyword evidence="4" id="KW-1185">Reference proteome</keyword>
<feature type="domain" description="Lytic transglycosylase superhelical linker" evidence="2">
    <location>
        <begin position="414"/>
        <end position="470"/>
    </location>
</feature>
<feature type="domain" description="Transglycosylase SLT" evidence="1">
    <location>
        <begin position="494"/>
        <end position="599"/>
    </location>
</feature>
<dbReference type="CDD" id="cd13401">
    <property type="entry name" value="Slt70-like"/>
    <property type="match status" value="1"/>
</dbReference>
<name>A0A975SPX9_9RHOO</name>